<accession>A0A4Y2VPN7</accession>
<dbReference type="EMBL" id="BGPR01049115">
    <property type="protein sequence ID" value="GBO26104.1"/>
    <property type="molecule type" value="Genomic_DNA"/>
</dbReference>
<name>A0A4Y2VPN7_ARAVE</name>
<dbReference type="Proteomes" id="UP000499080">
    <property type="component" value="Unassembled WGS sequence"/>
</dbReference>
<keyword evidence="2" id="KW-1185">Reference proteome</keyword>
<dbReference type="AlphaFoldDB" id="A0A4Y2VPN7"/>
<reference evidence="1 2" key="1">
    <citation type="journal article" date="2019" name="Sci. Rep.">
        <title>Orb-weaving spider Araneus ventricosus genome elucidates the spidroin gene catalogue.</title>
        <authorList>
            <person name="Kono N."/>
            <person name="Nakamura H."/>
            <person name="Ohtoshi R."/>
            <person name="Moran D.A.P."/>
            <person name="Shinohara A."/>
            <person name="Yoshida Y."/>
            <person name="Fujiwara M."/>
            <person name="Mori M."/>
            <person name="Tomita M."/>
            <person name="Arakawa K."/>
        </authorList>
    </citation>
    <scope>NUCLEOTIDE SEQUENCE [LARGE SCALE GENOMIC DNA]</scope>
</reference>
<sequence>MIQVSYDTVNQTDTVPGFGCSSRFRRSMRIMEVHGSFWFQHDGGGGTRNKEAKKSVYPEGGLSWRLGTSDINERNLVWGLNTKLLDLYQPAAAIHPPLCGLSIFGLTLWKFAYKVFALDNGEIGPAVHTISA</sequence>
<organism evidence="1 2">
    <name type="scientific">Araneus ventricosus</name>
    <name type="common">Orbweaver spider</name>
    <name type="synonym">Epeira ventricosa</name>
    <dbReference type="NCBI Taxonomy" id="182803"/>
    <lineage>
        <taxon>Eukaryota</taxon>
        <taxon>Metazoa</taxon>
        <taxon>Ecdysozoa</taxon>
        <taxon>Arthropoda</taxon>
        <taxon>Chelicerata</taxon>
        <taxon>Arachnida</taxon>
        <taxon>Araneae</taxon>
        <taxon>Araneomorphae</taxon>
        <taxon>Entelegynae</taxon>
        <taxon>Araneoidea</taxon>
        <taxon>Araneidae</taxon>
        <taxon>Araneus</taxon>
    </lineage>
</organism>
<protein>
    <submittedName>
        <fullName evidence="1">Uncharacterized protein</fullName>
    </submittedName>
</protein>
<comment type="caution">
    <text evidence="1">The sequence shown here is derived from an EMBL/GenBank/DDBJ whole genome shotgun (WGS) entry which is preliminary data.</text>
</comment>
<proteinExistence type="predicted"/>
<gene>
    <name evidence="1" type="ORF">AVEN_145852_1</name>
</gene>
<evidence type="ECO:0000313" key="2">
    <source>
        <dbReference type="Proteomes" id="UP000499080"/>
    </source>
</evidence>
<evidence type="ECO:0000313" key="1">
    <source>
        <dbReference type="EMBL" id="GBO26104.1"/>
    </source>
</evidence>